<organism evidence="2 3">
    <name type="scientific">Lipingzhangella halophila</name>
    <dbReference type="NCBI Taxonomy" id="1783352"/>
    <lineage>
        <taxon>Bacteria</taxon>
        <taxon>Bacillati</taxon>
        <taxon>Actinomycetota</taxon>
        <taxon>Actinomycetes</taxon>
        <taxon>Streptosporangiales</taxon>
        <taxon>Nocardiopsidaceae</taxon>
        <taxon>Lipingzhangella</taxon>
    </lineage>
</organism>
<comment type="caution">
    <text evidence="2">The sequence shown here is derived from an EMBL/GenBank/DDBJ whole genome shotgun (WGS) entry which is preliminary data.</text>
</comment>
<evidence type="ECO:0000313" key="2">
    <source>
        <dbReference type="EMBL" id="MBB4932854.1"/>
    </source>
</evidence>
<reference evidence="2 3" key="1">
    <citation type="submission" date="2020-08" db="EMBL/GenBank/DDBJ databases">
        <title>Sequencing the genomes of 1000 actinobacteria strains.</title>
        <authorList>
            <person name="Klenk H.-P."/>
        </authorList>
    </citation>
    <scope>NUCLEOTIDE SEQUENCE [LARGE SCALE GENOMIC DNA]</scope>
    <source>
        <strain evidence="2 3">DSM 102030</strain>
    </source>
</reference>
<feature type="transmembrane region" description="Helical" evidence="1">
    <location>
        <begin position="12"/>
        <end position="36"/>
    </location>
</feature>
<accession>A0A7W7RIY3</accession>
<evidence type="ECO:0000256" key="1">
    <source>
        <dbReference type="SAM" id="Phobius"/>
    </source>
</evidence>
<proteinExistence type="predicted"/>
<dbReference type="Proteomes" id="UP000523007">
    <property type="component" value="Unassembled WGS sequence"/>
</dbReference>
<protein>
    <submittedName>
        <fullName evidence="2">Uncharacterized protein</fullName>
    </submittedName>
</protein>
<dbReference type="EMBL" id="JACHJT010000001">
    <property type="protein sequence ID" value="MBB4932854.1"/>
    <property type="molecule type" value="Genomic_DNA"/>
</dbReference>
<dbReference type="AlphaFoldDB" id="A0A7W7RIY3"/>
<keyword evidence="3" id="KW-1185">Reference proteome</keyword>
<gene>
    <name evidence="2" type="ORF">F4561_003674</name>
</gene>
<keyword evidence="1" id="KW-0472">Membrane</keyword>
<sequence>MQLGWLPTSGDHVSMIVTAFAFAFPPQLLVCVFGFIGRNIVVGTAMGILGARDC</sequence>
<keyword evidence="1" id="KW-0812">Transmembrane</keyword>
<keyword evidence="1" id="KW-1133">Transmembrane helix</keyword>
<evidence type="ECO:0000313" key="3">
    <source>
        <dbReference type="Proteomes" id="UP000523007"/>
    </source>
</evidence>
<name>A0A7W7RIY3_9ACTN</name>